<evidence type="ECO:0000313" key="2">
    <source>
        <dbReference type="Proteomes" id="UP001220964"/>
    </source>
</evidence>
<evidence type="ECO:0008006" key="3">
    <source>
        <dbReference type="Google" id="ProtNLM"/>
    </source>
</evidence>
<dbReference type="AlphaFoldDB" id="A0AAE3NRF3"/>
<sequence>MTQPSQNLDSSLPRIIGRTRRLPSQQRTVFDQIFHSGGGYVLDFSDRTMAEWFEENFDIRIFQERFQVEGASKGKTLRGFVEVAEPRLVAQVLRVLWAYRCSLDGYVDADVAKEERLKAWLEQFTSELENASTLNLDDAFKDFSRDTTLPKLRASIAADLVAEKPDVALDRVHTYCVKRFRDLLASRNQAVDAKTPLDAIFGAYGKALRDEGAVSEFALPTLRVQHKLFDSLNQARNKRSFAHDNELLEVSEAQFIIDCVLASLAFIERIEASRQTPAADLGDEIPF</sequence>
<evidence type="ECO:0000313" key="1">
    <source>
        <dbReference type="EMBL" id="MDF0602143.1"/>
    </source>
</evidence>
<reference evidence="1" key="1">
    <citation type="submission" date="2023-03" db="EMBL/GenBank/DDBJ databases">
        <title>Multiphase analysis and comparison of six strains from genera Psychromarinibacter, Lutimaribacter, and Maritimibacter, including a novel species: Psychromarinibacter sediminicola sp. nov.</title>
        <authorList>
            <person name="Wang Y.-H."/>
            <person name="Ye M.-Q."/>
            <person name="Du Z.-J."/>
        </authorList>
    </citation>
    <scope>NUCLEOTIDE SEQUENCE</scope>
    <source>
        <strain evidence="1">C21-152</strain>
    </source>
</reference>
<dbReference type="RefSeq" id="WP_275568278.1">
    <property type="nucleotide sequence ID" value="NZ_JARGYC010000043.1"/>
</dbReference>
<proteinExistence type="predicted"/>
<protein>
    <recommendedName>
        <fullName evidence="3">Abortive infection protein-like C-terminal domain-containing protein</fullName>
    </recommendedName>
</protein>
<dbReference type="EMBL" id="JARGYC010000043">
    <property type="protein sequence ID" value="MDF0602143.1"/>
    <property type="molecule type" value="Genomic_DNA"/>
</dbReference>
<accession>A0AAE3NRF3</accession>
<gene>
    <name evidence="1" type="ORF">P1J78_15495</name>
</gene>
<comment type="caution">
    <text evidence="1">The sequence shown here is derived from an EMBL/GenBank/DDBJ whole genome shotgun (WGS) entry which is preliminary data.</text>
</comment>
<organism evidence="1 2">
    <name type="scientific">Psychromarinibacter sediminicola</name>
    <dbReference type="NCBI Taxonomy" id="3033385"/>
    <lineage>
        <taxon>Bacteria</taxon>
        <taxon>Pseudomonadati</taxon>
        <taxon>Pseudomonadota</taxon>
        <taxon>Alphaproteobacteria</taxon>
        <taxon>Rhodobacterales</taxon>
        <taxon>Paracoccaceae</taxon>
        <taxon>Psychromarinibacter</taxon>
    </lineage>
</organism>
<dbReference type="Proteomes" id="UP001220964">
    <property type="component" value="Unassembled WGS sequence"/>
</dbReference>
<name>A0AAE3NRF3_9RHOB</name>
<keyword evidence="2" id="KW-1185">Reference proteome</keyword>